<dbReference type="EMBL" id="VSWC01000157">
    <property type="protein sequence ID" value="KAA1074891.1"/>
    <property type="molecule type" value="Genomic_DNA"/>
</dbReference>
<gene>
    <name evidence="1" type="ORF">PGT21_024205</name>
</gene>
<sequence length="73" mass="7978">MAFQAGGEAPSGKTCASLRPTNNWTLSLEAITSRADHSDPGVLLPPAYRIHCHLNARTYYNISTQILPAPRKE</sequence>
<dbReference type="Proteomes" id="UP000324748">
    <property type="component" value="Unassembled WGS sequence"/>
</dbReference>
<reference evidence="1 2" key="1">
    <citation type="submission" date="2019-05" db="EMBL/GenBank/DDBJ databases">
        <title>Emergence of the Ug99 lineage of the wheat stem rust pathogen through somatic hybridization.</title>
        <authorList>
            <person name="Li F."/>
            <person name="Upadhyaya N.M."/>
            <person name="Sperschneider J."/>
            <person name="Matny O."/>
            <person name="Nguyen-Phuc H."/>
            <person name="Mago R."/>
            <person name="Raley C."/>
            <person name="Miller M.E."/>
            <person name="Silverstein K.A.T."/>
            <person name="Henningsen E."/>
            <person name="Hirsch C.D."/>
            <person name="Visser B."/>
            <person name="Pretorius Z.A."/>
            <person name="Steffenson B.J."/>
            <person name="Schwessinger B."/>
            <person name="Dodds P.N."/>
            <person name="Figueroa M."/>
        </authorList>
    </citation>
    <scope>NUCLEOTIDE SEQUENCE [LARGE SCALE GENOMIC DNA]</scope>
    <source>
        <strain evidence="1">21-0</strain>
    </source>
</reference>
<dbReference type="AlphaFoldDB" id="A0A5B0ME38"/>
<organism evidence="1 2">
    <name type="scientific">Puccinia graminis f. sp. tritici</name>
    <dbReference type="NCBI Taxonomy" id="56615"/>
    <lineage>
        <taxon>Eukaryota</taxon>
        <taxon>Fungi</taxon>
        <taxon>Dikarya</taxon>
        <taxon>Basidiomycota</taxon>
        <taxon>Pucciniomycotina</taxon>
        <taxon>Pucciniomycetes</taxon>
        <taxon>Pucciniales</taxon>
        <taxon>Pucciniaceae</taxon>
        <taxon>Puccinia</taxon>
    </lineage>
</organism>
<accession>A0A5B0ME38</accession>
<keyword evidence="2" id="KW-1185">Reference proteome</keyword>
<evidence type="ECO:0000313" key="1">
    <source>
        <dbReference type="EMBL" id="KAA1074891.1"/>
    </source>
</evidence>
<evidence type="ECO:0000313" key="2">
    <source>
        <dbReference type="Proteomes" id="UP000324748"/>
    </source>
</evidence>
<name>A0A5B0ME38_PUCGR</name>
<proteinExistence type="predicted"/>
<protein>
    <submittedName>
        <fullName evidence="1">Uncharacterized protein</fullName>
    </submittedName>
</protein>
<comment type="caution">
    <text evidence="1">The sequence shown here is derived from an EMBL/GenBank/DDBJ whole genome shotgun (WGS) entry which is preliminary data.</text>
</comment>